<evidence type="ECO:0000259" key="9">
    <source>
        <dbReference type="Pfam" id="PF18967"/>
    </source>
</evidence>
<evidence type="ECO:0000256" key="2">
    <source>
        <dbReference type="ARBA" id="ARBA00022475"/>
    </source>
</evidence>
<keyword evidence="3 8" id="KW-0812">Transmembrane</keyword>
<evidence type="ECO:0000256" key="6">
    <source>
        <dbReference type="ARBA" id="ARBA00023118"/>
    </source>
</evidence>
<evidence type="ECO:0000256" key="5">
    <source>
        <dbReference type="ARBA" id="ARBA00022989"/>
    </source>
</evidence>
<gene>
    <name evidence="10" type="ORF">FNZ23_07415</name>
</gene>
<evidence type="ECO:0000256" key="1">
    <source>
        <dbReference type="ARBA" id="ARBA00004236"/>
    </source>
</evidence>
<comment type="subcellular location">
    <subcellularLocation>
        <location evidence="1">Cell membrane</location>
    </subcellularLocation>
</comment>
<feature type="transmembrane region" description="Helical" evidence="8">
    <location>
        <begin position="27"/>
        <end position="45"/>
    </location>
</feature>
<dbReference type="OrthoDB" id="4333329at2"/>
<dbReference type="Proteomes" id="UP000320888">
    <property type="component" value="Unassembled WGS sequence"/>
</dbReference>
<dbReference type="InterPro" id="IPR043760">
    <property type="entry name" value="PycTM_dom"/>
</dbReference>
<dbReference type="AlphaFoldDB" id="A0A553ZN59"/>
<dbReference type="Pfam" id="PF18967">
    <property type="entry name" value="PycTM"/>
    <property type="match status" value="1"/>
</dbReference>
<feature type="transmembrane region" description="Helical" evidence="8">
    <location>
        <begin position="57"/>
        <end position="76"/>
    </location>
</feature>
<keyword evidence="6" id="KW-0051">Antiviral defense</keyword>
<evidence type="ECO:0000256" key="4">
    <source>
        <dbReference type="ARBA" id="ARBA00022741"/>
    </source>
</evidence>
<evidence type="ECO:0000313" key="11">
    <source>
        <dbReference type="Proteomes" id="UP000320888"/>
    </source>
</evidence>
<dbReference type="GO" id="GO:0005886">
    <property type="term" value="C:plasma membrane"/>
    <property type="evidence" value="ECO:0007669"/>
    <property type="project" value="UniProtKB-SubCell"/>
</dbReference>
<keyword evidence="2" id="KW-1003">Cell membrane</keyword>
<keyword evidence="11" id="KW-1185">Reference proteome</keyword>
<sequence length="157" mass="16059">MSYTSDAALTAAHAEVKAEISRTDTKVSLLLAFDGAILAGAWSVASGAHLSTAAQVIGAMGVAVLIGAAVVLLRAARPNLGGGPRNPRPAGGFPLWEQMTPGELTDFMETDGRARDIVALSGIAVAKYKHLRRSIDWTLAGGALLLVAGVLAWVGAA</sequence>
<comment type="caution">
    <text evidence="10">The sequence shown here is derived from an EMBL/GenBank/DDBJ whole genome shotgun (WGS) entry which is preliminary data.</text>
</comment>
<evidence type="ECO:0000256" key="8">
    <source>
        <dbReference type="SAM" id="Phobius"/>
    </source>
</evidence>
<name>A0A553ZN59_9ACTN</name>
<reference evidence="10 11" key="1">
    <citation type="submission" date="2019-07" db="EMBL/GenBank/DDBJ databases">
        <title>Draft genome for Streptomyces benahoarensis MZ03-48.</title>
        <authorList>
            <person name="Gonzalez-Pimentel J.L."/>
        </authorList>
    </citation>
    <scope>NUCLEOTIDE SEQUENCE [LARGE SCALE GENOMIC DNA]</scope>
    <source>
        <strain evidence="10 11">MZ03-48</strain>
    </source>
</reference>
<keyword evidence="5 8" id="KW-1133">Transmembrane helix</keyword>
<proteinExistence type="predicted"/>
<dbReference type="GO" id="GO:0000166">
    <property type="term" value="F:nucleotide binding"/>
    <property type="evidence" value="ECO:0007669"/>
    <property type="project" value="UniProtKB-KW"/>
</dbReference>
<dbReference type="GO" id="GO:0051607">
    <property type="term" value="P:defense response to virus"/>
    <property type="evidence" value="ECO:0007669"/>
    <property type="project" value="UniProtKB-KW"/>
</dbReference>
<organism evidence="10 11">
    <name type="scientific">Streptomyces benahoarensis</name>
    <dbReference type="NCBI Taxonomy" id="2595054"/>
    <lineage>
        <taxon>Bacteria</taxon>
        <taxon>Bacillati</taxon>
        <taxon>Actinomycetota</taxon>
        <taxon>Actinomycetes</taxon>
        <taxon>Kitasatosporales</taxon>
        <taxon>Streptomycetaceae</taxon>
        <taxon>Streptomyces</taxon>
    </lineage>
</organism>
<keyword evidence="7 8" id="KW-0472">Membrane</keyword>
<evidence type="ECO:0000313" key="10">
    <source>
        <dbReference type="EMBL" id="TSB42889.1"/>
    </source>
</evidence>
<dbReference type="EMBL" id="VKLS01000052">
    <property type="protein sequence ID" value="TSB42889.1"/>
    <property type="molecule type" value="Genomic_DNA"/>
</dbReference>
<keyword evidence="4" id="KW-0547">Nucleotide-binding</keyword>
<feature type="domain" description="Pycsar effector protein" evidence="9">
    <location>
        <begin position="9"/>
        <end position="151"/>
    </location>
</feature>
<protein>
    <submittedName>
        <fullName evidence="10">Integral membrane plasmid transfer protein</fullName>
    </submittedName>
</protein>
<accession>A0A553ZN59</accession>
<feature type="transmembrane region" description="Helical" evidence="8">
    <location>
        <begin position="137"/>
        <end position="156"/>
    </location>
</feature>
<evidence type="ECO:0000256" key="3">
    <source>
        <dbReference type="ARBA" id="ARBA00022692"/>
    </source>
</evidence>
<dbReference type="RefSeq" id="WP_143941551.1">
    <property type="nucleotide sequence ID" value="NZ_VKLS01000052.1"/>
</dbReference>
<evidence type="ECO:0000256" key="7">
    <source>
        <dbReference type="ARBA" id="ARBA00023136"/>
    </source>
</evidence>